<proteinExistence type="predicted"/>
<protein>
    <recommendedName>
        <fullName evidence="5">FeoB-associated Cys-rich membrane protein</fullName>
    </recommendedName>
</protein>
<evidence type="ECO:0000313" key="4">
    <source>
        <dbReference type="Proteomes" id="UP000005289"/>
    </source>
</evidence>
<dbReference type="EMBL" id="CP007029">
    <property type="protein sequence ID" value="AHE99863.1"/>
    <property type="molecule type" value="Genomic_DNA"/>
</dbReference>
<dbReference type="Proteomes" id="UP000005289">
    <property type="component" value="Chromosome"/>
</dbReference>
<dbReference type="OrthoDB" id="9904108at2"/>
<dbReference type="RefSeq" id="WP_006746211.1">
    <property type="nucleotide sequence ID" value="NZ_CP007029.1"/>
</dbReference>
<keyword evidence="2" id="KW-0812">Transmembrane</keyword>
<keyword evidence="4" id="KW-1185">Reference proteome</keyword>
<keyword evidence="2" id="KW-1133">Transmembrane helix</keyword>
<dbReference type="HOGENOM" id="CLU_2792722_0_0_6"/>
<gene>
    <name evidence="3" type="ORF">THITH_01925</name>
</gene>
<dbReference type="KEGG" id="tti:THITH_01925"/>
<organism evidence="3 4">
    <name type="scientific">Thioalkalivibrio paradoxus ARh 1</name>
    <dbReference type="NCBI Taxonomy" id="713585"/>
    <lineage>
        <taxon>Bacteria</taxon>
        <taxon>Pseudomonadati</taxon>
        <taxon>Pseudomonadota</taxon>
        <taxon>Gammaproteobacteria</taxon>
        <taxon>Chromatiales</taxon>
        <taxon>Ectothiorhodospiraceae</taxon>
        <taxon>Thioalkalivibrio</taxon>
    </lineage>
</organism>
<name>W0DSA5_9GAMM</name>
<evidence type="ECO:0000256" key="1">
    <source>
        <dbReference type="SAM" id="MobiDB-lite"/>
    </source>
</evidence>
<evidence type="ECO:0000313" key="3">
    <source>
        <dbReference type="EMBL" id="AHE99863.1"/>
    </source>
</evidence>
<sequence length="68" mass="7452">MSDPLAPQASGLSLTDLLLVGAVVLVAVMYLYRKLWPRAGKPTCASCPSERRCPKAEAHSEDSERDHR</sequence>
<accession>W0DSA5</accession>
<feature type="transmembrane region" description="Helical" evidence="2">
    <location>
        <begin position="12"/>
        <end position="32"/>
    </location>
</feature>
<keyword evidence="2" id="KW-0472">Membrane</keyword>
<dbReference type="AlphaFoldDB" id="W0DSA5"/>
<feature type="region of interest" description="Disordered" evidence="1">
    <location>
        <begin position="39"/>
        <end position="68"/>
    </location>
</feature>
<feature type="compositionally biased region" description="Basic and acidic residues" evidence="1">
    <location>
        <begin position="49"/>
        <end position="68"/>
    </location>
</feature>
<evidence type="ECO:0000256" key="2">
    <source>
        <dbReference type="SAM" id="Phobius"/>
    </source>
</evidence>
<evidence type="ECO:0008006" key="5">
    <source>
        <dbReference type="Google" id="ProtNLM"/>
    </source>
</evidence>
<reference evidence="3 4" key="1">
    <citation type="submission" date="2013-12" db="EMBL/GenBank/DDBJ databases">
        <authorList>
            <consortium name="DOE Joint Genome Institute"/>
            <person name="Muyzer G."/>
            <person name="Huntemann M."/>
            <person name="Han J."/>
            <person name="Chen A."/>
            <person name="Kyrpides N."/>
            <person name="Mavromatis K."/>
            <person name="Markowitz V."/>
            <person name="Palaniappan K."/>
            <person name="Ivanova N."/>
            <person name="Schaumberg A."/>
            <person name="Pati A."/>
            <person name="Liolios K."/>
            <person name="Nordberg H.P."/>
            <person name="Cantor M.N."/>
            <person name="Hua S.X."/>
            <person name="Woyke T."/>
        </authorList>
    </citation>
    <scope>NUCLEOTIDE SEQUENCE [LARGE SCALE GENOMIC DNA]</scope>
    <source>
        <strain evidence="3 4">ARh 1</strain>
    </source>
</reference>